<dbReference type="NCBIfam" id="TIGR02191">
    <property type="entry name" value="RNaseIII"/>
    <property type="match status" value="1"/>
</dbReference>
<feature type="domain" description="RNase III" evidence="11">
    <location>
        <begin position="8"/>
        <end position="137"/>
    </location>
</feature>
<reference evidence="12 13" key="1">
    <citation type="submission" date="2024-02" db="EMBL/GenBank/DDBJ databases">
        <title>Whole genome sequencing of Parabacteroides sp. AD58.</title>
        <authorList>
            <person name="Chaplin A.V."/>
            <person name="Pikina A.P."/>
            <person name="Sokolova S.R."/>
            <person name="Korostin D.O."/>
            <person name="Efimov B.A."/>
        </authorList>
    </citation>
    <scope>NUCLEOTIDE SEQUENCE [LARGE SCALE GENOMIC DNA]</scope>
    <source>
        <strain evidence="12 13">AD58</strain>
    </source>
</reference>
<dbReference type="EMBL" id="CP146284">
    <property type="protein sequence ID" value="WWV65509.1"/>
    <property type="molecule type" value="Genomic_DNA"/>
</dbReference>
<evidence type="ECO:0000256" key="3">
    <source>
        <dbReference type="ARBA" id="ARBA00022664"/>
    </source>
</evidence>
<dbReference type="Proteomes" id="UP001320603">
    <property type="component" value="Chromosome"/>
</dbReference>
<dbReference type="SMART" id="SM00358">
    <property type="entry name" value="DSRM"/>
    <property type="match status" value="1"/>
</dbReference>
<evidence type="ECO:0000259" key="10">
    <source>
        <dbReference type="PROSITE" id="PS50137"/>
    </source>
</evidence>
<dbReference type="InterPro" id="IPR011907">
    <property type="entry name" value="RNase_III"/>
</dbReference>
<dbReference type="SUPFAM" id="SSF54768">
    <property type="entry name" value="dsRNA-binding domain-like"/>
    <property type="match status" value="1"/>
</dbReference>
<dbReference type="Pfam" id="PF00035">
    <property type="entry name" value="dsrm"/>
    <property type="match status" value="1"/>
</dbReference>
<dbReference type="PANTHER" id="PTHR11207:SF0">
    <property type="entry name" value="RIBONUCLEASE 3"/>
    <property type="match status" value="1"/>
</dbReference>
<keyword evidence="8" id="KW-0963">Cytoplasm</keyword>
<comment type="subcellular location">
    <subcellularLocation>
        <location evidence="8">Cytoplasm</location>
    </subcellularLocation>
</comment>
<keyword evidence="8" id="KW-0819">tRNA processing</keyword>
<keyword evidence="4 8" id="KW-0540">Nuclease</keyword>
<keyword evidence="8" id="KW-0479">Metal-binding</keyword>
<evidence type="ECO:0000313" key="13">
    <source>
        <dbReference type="Proteomes" id="UP001320603"/>
    </source>
</evidence>
<evidence type="ECO:0000256" key="9">
    <source>
        <dbReference type="SAM" id="MobiDB-lite"/>
    </source>
</evidence>
<sequence length="293" mass="33509">MHKGKEPYLSIYKIVGFYPDNIQLYKQAFLHKSQSIEDDEGKWLNNERLEFLGDAILSAVVADIVYKHFQNKREGFLTNTRSKIVSRDSMNRIGLSLGIDHLLRYSINVHAQHEAHNSNMLGNALEALIGAIYLDQGFDACYRFIDDVLIKKHIDIDKISETEVNFKSNLIEWGQKNRLPISFEIIESFQDEQSNPVFQTAAVLVETGEHIGIGIGYSKKESQQNAAQMAMKKIRTDRIFQQHILGLKKKLREEKKSREEVEQTDGQNIVVEESSSEVERIDLSPISKEAVAE</sequence>
<dbReference type="PROSITE" id="PS00517">
    <property type="entry name" value="RNASE_3_1"/>
    <property type="match status" value="1"/>
</dbReference>
<feature type="active site" evidence="8">
    <location>
        <position position="54"/>
    </location>
</feature>
<evidence type="ECO:0000256" key="7">
    <source>
        <dbReference type="ARBA" id="ARBA00022884"/>
    </source>
</evidence>
<dbReference type="SMART" id="SM00535">
    <property type="entry name" value="RIBOc"/>
    <property type="match status" value="1"/>
</dbReference>
<dbReference type="PROSITE" id="PS50142">
    <property type="entry name" value="RNASE_3_2"/>
    <property type="match status" value="1"/>
</dbReference>
<comment type="cofactor">
    <cofactor evidence="8">
        <name>Mg(2+)</name>
        <dbReference type="ChEBI" id="CHEBI:18420"/>
    </cofactor>
</comment>
<dbReference type="Gene3D" id="3.30.160.20">
    <property type="match status" value="1"/>
</dbReference>
<evidence type="ECO:0000256" key="4">
    <source>
        <dbReference type="ARBA" id="ARBA00022722"/>
    </source>
</evidence>
<feature type="binding site" evidence="8">
    <location>
        <position position="126"/>
    </location>
    <ligand>
        <name>Mg(2+)</name>
        <dbReference type="ChEBI" id="CHEBI:18420"/>
    </ligand>
</feature>
<dbReference type="PANTHER" id="PTHR11207">
    <property type="entry name" value="RIBONUCLEASE III"/>
    <property type="match status" value="1"/>
</dbReference>
<proteinExistence type="inferred from homology"/>
<evidence type="ECO:0000256" key="5">
    <source>
        <dbReference type="ARBA" id="ARBA00022759"/>
    </source>
</evidence>
<feature type="domain" description="DRBM" evidence="10">
    <location>
        <begin position="165"/>
        <end position="236"/>
    </location>
</feature>
<dbReference type="HAMAP" id="MF_00104">
    <property type="entry name" value="RNase_III"/>
    <property type="match status" value="1"/>
</dbReference>
<protein>
    <recommendedName>
        <fullName evidence="8">Ribonuclease 3</fullName>
        <ecNumber evidence="8">3.1.26.3</ecNumber>
    </recommendedName>
    <alternativeName>
        <fullName evidence="8">Ribonuclease III</fullName>
        <shortName evidence="8">RNase III</shortName>
    </alternativeName>
</protein>
<dbReference type="InterPro" id="IPR014720">
    <property type="entry name" value="dsRBD_dom"/>
</dbReference>
<dbReference type="GO" id="GO:0004525">
    <property type="term" value="F:ribonuclease III activity"/>
    <property type="evidence" value="ECO:0007669"/>
    <property type="project" value="UniProtKB-EC"/>
</dbReference>
<feature type="region of interest" description="Disordered" evidence="9">
    <location>
        <begin position="255"/>
        <end position="293"/>
    </location>
</feature>
<feature type="active site" evidence="8">
    <location>
        <position position="126"/>
    </location>
</feature>
<keyword evidence="5 8" id="KW-0255">Endonuclease</keyword>
<keyword evidence="8" id="KW-0699">rRNA-binding</keyword>
<evidence type="ECO:0000259" key="11">
    <source>
        <dbReference type="PROSITE" id="PS50142"/>
    </source>
</evidence>
<evidence type="ECO:0000256" key="8">
    <source>
        <dbReference type="HAMAP-Rule" id="MF_00104"/>
    </source>
</evidence>
<keyword evidence="7 8" id="KW-0694">RNA-binding</keyword>
<evidence type="ECO:0000256" key="1">
    <source>
        <dbReference type="ARBA" id="ARBA00000109"/>
    </source>
</evidence>
<keyword evidence="13" id="KW-1185">Reference proteome</keyword>
<dbReference type="InterPro" id="IPR036389">
    <property type="entry name" value="RNase_III_sf"/>
</dbReference>
<keyword evidence="8" id="KW-0460">Magnesium</keyword>
<dbReference type="RefSeq" id="WP_251967866.1">
    <property type="nucleotide sequence ID" value="NZ_CP146284.1"/>
</dbReference>
<evidence type="ECO:0000313" key="12">
    <source>
        <dbReference type="EMBL" id="WWV65509.1"/>
    </source>
</evidence>
<feature type="binding site" evidence="8">
    <location>
        <position position="123"/>
    </location>
    <ligand>
        <name>Mg(2+)</name>
        <dbReference type="ChEBI" id="CHEBI:18420"/>
    </ligand>
</feature>
<comment type="similarity">
    <text evidence="2">Belongs to the ribonuclease III family.</text>
</comment>
<dbReference type="Pfam" id="PF14622">
    <property type="entry name" value="Ribonucleas_3_3"/>
    <property type="match status" value="1"/>
</dbReference>
<keyword evidence="3 8" id="KW-0507">mRNA processing</keyword>
<dbReference type="PROSITE" id="PS50137">
    <property type="entry name" value="DS_RBD"/>
    <property type="match status" value="1"/>
</dbReference>
<evidence type="ECO:0000256" key="6">
    <source>
        <dbReference type="ARBA" id="ARBA00022801"/>
    </source>
</evidence>
<keyword evidence="8" id="KW-0698">rRNA processing</keyword>
<name>A0ABZ2IHI9_9BACT</name>
<accession>A0ABZ2IHI9</accession>
<dbReference type="CDD" id="cd10845">
    <property type="entry name" value="DSRM_RNAse_III_family"/>
    <property type="match status" value="1"/>
</dbReference>
<comment type="function">
    <text evidence="8">Digests double-stranded RNA. Involved in the processing of primary rRNA transcript to yield the immediate precursors to the large and small rRNAs (23S and 16S). Processes some mRNAs, and tRNAs when they are encoded in the rRNA operon. Processes pre-crRNA and tracrRNA of type II CRISPR loci if present in the organism.</text>
</comment>
<dbReference type="Gene3D" id="1.10.1520.10">
    <property type="entry name" value="Ribonuclease III domain"/>
    <property type="match status" value="1"/>
</dbReference>
<keyword evidence="6 8" id="KW-0378">Hydrolase</keyword>
<dbReference type="InterPro" id="IPR000999">
    <property type="entry name" value="RNase_III_dom"/>
</dbReference>
<dbReference type="SUPFAM" id="SSF69065">
    <property type="entry name" value="RNase III domain-like"/>
    <property type="match status" value="1"/>
</dbReference>
<organism evidence="12 13">
    <name type="scientific">Parabacteroides absconsus</name>
    <dbReference type="NCBI Taxonomy" id="2951805"/>
    <lineage>
        <taxon>Bacteria</taxon>
        <taxon>Pseudomonadati</taxon>
        <taxon>Bacteroidota</taxon>
        <taxon>Bacteroidia</taxon>
        <taxon>Bacteroidales</taxon>
        <taxon>Tannerellaceae</taxon>
        <taxon>Parabacteroides</taxon>
    </lineage>
</organism>
<dbReference type="CDD" id="cd00593">
    <property type="entry name" value="RIBOc"/>
    <property type="match status" value="1"/>
</dbReference>
<feature type="binding site" evidence="8">
    <location>
        <position position="50"/>
    </location>
    <ligand>
        <name>Mg(2+)</name>
        <dbReference type="ChEBI" id="CHEBI:18420"/>
    </ligand>
</feature>
<evidence type="ECO:0000256" key="2">
    <source>
        <dbReference type="ARBA" id="ARBA00010183"/>
    </source>
</evidence>
<comment type="catalytic activity">
    <reaction evidence="1 8">
        <text>Endonucleolytic cleavage to 5'-phosphomonoester.</text>
        <dbReference type="EC" id="3.1.26.3"/>
    </reaction>
</comment>
<gene>
    <name evidence="8 12" type="primary">rnc</name>
    <name evidence="12" type="ORF">NEE14_010925</name>
</gene>
<comment type="subunit">
    <text evidence="8">Homodimer.</text>
</comment>
<dbReference type="EC" id="3.1.26.3" evidence="8"/>